<evidence type="ECO:0000313" key="1">
    <source>
        <dbReference type="EMBL" id="SUZ63125.1"/>
    </source>
</evidence>
<gene>
    <name evidence="1" type="ORF">METZ01_LOCUS15979</name>
</gene>
<protein>
    <recommendedName>
        <fullName evidence="2">DUF481 domain-containing protein</fullName>
    </recommendedName>
</protein>
<name>A0A381P854_9ZZZZ</name>
<organism evidence="1">
    <name type="scientific">marine metagenome</name>
    <dbReference type="NCBI Taxonomy" id="408172"/>
    <lineage>
        <taxon>unclassified sequences</taxon>
        <taxon>metagenomes</taxon>
        <taxon>ecological metagenomes</taxon>
    </lineage>
</organism>
<evidence type="ECO:0008006" key="2">
    <source>
        <dbReference type="Google" id="ProtNLM"/>
    </source>
</evidence>
<dbReference type="AlphaFoldDB" id="A0A381P854"/>
<accession>A0A381P854</accession>
<reference evidence="1" key="1">
    <citation type="submission" date="2018-05" db="EMBL/GenBank/DDBJ databases">
        <authorList>
            <person name="Lanie J.A."/>
            <person name="Ng W.-L."/>
            <person name="Kazmierczak K.M."/>
            <person name="Andrzejewski T.M."/>
            <person name="Davidsen T.M."/>
            <person name="Wayne K.J."/>
            <person name="Tettelin H."/>
            <person name="Glass J.I."/>
            <person name="Rusch D."/>
            <person name="Podicherti R."/>
            <person name="Tsui H.-C.T."/>
            <person name="Winkler M.E."/>
        </authorList>
    </citation>
    <scope>NUCLEOTIDE SEQUENCE</scope>
</reference>
<sequence>MRNLILTLFLLISNITFSQELFINAEPASLIPKGSKVVSLINSNIFLNGVDGLDNSLGTATLLMPSLSYGISKRLMIKVSLQLSNNPFVDYYPNWRFNGFKFYSKQRILSSDRPKYHTRLSSFIKGSYHNDKFMKNDLDIDIQDSGLQFGLIGTQLVNKFAISITSGLGFYTKEDLNLFMNSVSLGYLVLPRKYKSYKQTNFNVYLEYKTNTILNNSFSDRYNKFSSTIAPGIQFILFSRSRLDFSYKIRKDNSPDEFLVKLTYIIY</sequence>
<dbReference type="EMBL" id="UINC01000908">
    <property type="protein sequence ID" value="SUZ63125.1"/>
    <property type="molecule type" value="Genomic_DNA"/>
</dbReference>
<proteinExistence type="predicted"/>